<protein>
    <submittedName>
        <fullName evidence="7">Uncharacterized protein At4g04775-like</fullName>
    </submittedName>
</protein>
<evidence type="ECO:0000313" key="6">
    <source>
        <dbReference type="Proteomes" id="UP000504610"/>
    </source>
</evidence>
<evidence type="ECO:0000256" key="1">
    <source>
        <dbReference type="ARBA" id="ARBA00022723"/>
    </source>
</evidence>
<keyword evidence="3" id="KW-0862">Zinc</keyword>
<dbReference type="Proteomes" id="UP000504610">
    <property type="component" value="Chromosome 7"/>
</dbReference>
<dbReference type="PROSITE" id="PS51999">
    <property type="entry name" value="ZF_GRF"/>
    <property type="match status" value="1"/>
</dbReference>
<evidence type="ECO:0000256" key="2">
    <source>
        <dbReference type="ARBA" id="ARBA00022771"/>
    </source>
</evidence>
<evidence type="ECO:0000313" key="7">
    <source>
        <dbReference type="RefSeq" id="XP_018443660.1"/>
    </source>
</evidence>
<name>A0A6J0K6R1_RAPSA</name>
<keyword evidence="2 4" id="KW-0863">Zinc-finger</keyword>
<dbReference type="OrthoDB" id="1112705at2759"/>
<dbReference type="GO" id="GO:0008270">
    <property type="term" value="F:zinc ion binding"/>
    <property type="evidence" value="ECO:0007669"/>
    <property type="project" value="UniProtKB-KW"/>
</dbReference>
<reference evidence="7" key="2">
    <citation type="submission" date="2025-08" db="UniProtKB">
        <authorList>
            <consortium name="RefSeq"/>
        </authorList>
    </citation>
    <scope>IDENTIFICATION</scope>
    <source>
        <tissue evidence="7">Leaf</tissue>
    </source>
</reference>
<dbReference type="PANTHER" id="PTHR33248">
    <property type="entry name" value="ZINC ION-BINDING PROTEIN"/>
    <property type="match status" value="1"/>
</dbReference>
<organism evidence="6 7">
    <name type="scientific">Raphanus sativus</name>
    <name type="common">Radish</name>
    <name type="synonym">Raphanus raphanistrum var. sativus</name>
    <dbReference type="NCBI Taxonomy" id="3726"/>
    <lineage>
        <taxon>Eukaryota</taxon>
        <taxon>Viridiplantae</taxon>
        <taxon>Streptophyta</taxon>
        <taxon>Embryophyta</taxon>
        <taxon>Tracheophyta</taxon>
        <taxon>Spermatophyta</taxon>
        <taxon>Magnoliopsida</taxon>
        <taxon>eudicotyledons</taxon>
        <taxon>Gunneridae</taxon>
        <taxon>Pentapetalae</taxon>
        <taxon>rosids</taxon>
        <taxon>malvids</taxon>
        <taxon>Brassicales</taxon>
        <taxon>Brassicaceae</taxon>
        <taxon>Brassiceae</taxon>
        <taxon>Raphanus</taxon>
    </lineage>
</organism>
<dbReference type="InterPro" id="IPR010666">
    <property type="entry name" value="Znf_GRF"/>
</dbReference>
<keyword evidence="1" id="KW-0479">Metal-binding</keyword>
<reference evidence="6" key="1">
    <citation type="journal article" date="2019" name="Database">
        <title>The radish genome database (RadishGD): an integrated information resource for radish genomics.</title>
        <authorList>
            <person name="Yu H.J."/>
            <person name="Baek S."/>
            <person name="Lee Y.J."/>
            <person name="Cho A."/>
            <person name="Mun J.H."/>
        </authorList>
    </citation>
    <scope>NUCLEOTIDE SEQUENCE [LARGE SCALE GENOMIC DNA]</scope>
    <source>
        <strain evidence="6">cv. WK10039</strain>
    </source>
</reference>
<proteinExistence type="predicted"/>
<accession>A0A6J0K6R1</accession>
<feature type="domain" description="GRF-type" evidence="5">
    <location>
        <begin position="23"/>
        <end position="66"/>
    </location>
</feature>
<dbReference type="RefSeq" id="XP_018443660.1">
    <property type="nucleotide sequence ID" value="XM_018588158.1"/>
</dbReference>
<dbReference type="GeneID" id="108815607"/>
<sequence length="171" mass="19186">MSSSSSSSRTSIRRNVYGVPTHCWCGNNLKTFVSSTKENPCWRFYRCVIAKQRETEDHLFKWEDEALLDEIRMVDAKLLDFLHDVQTISKTLRDQLAVQDTALLEIKQDIASKVRMISEDTMMSMSAAESPNIIDTTVTDASANLANSPLRNFAAACVVLGCNALLSYKLN</sequence>
<evidence type="ECO:0000256" key="3">
    <source>
        <dbReference type="ARBA" id="ARBA00022833"/>
    </source>
</evidence>
<keyword evidence="6" id="KW-1185">Reference proteome</keyword>
<evidence type="ECO:0000259" key="5">
    <source>
        <dbReference type="PROSITE" id="PS51999"/>
    </source>
</evidence>
<dbReference type="AlphaFoldDB" id="A0A6J0K6R1"/>
<evidence type="ECO:0000256" key="4">
    <source>
        <dbReference type="PROSITE-ProRule" id="PRU01343"/>
    </source>
</evidence>
<gene>
    <name evidence="7" type="primary">LOC108815607</name>
</gene>
<dbReference type="KEGG" id="rsz:108815607"/>